<dbReference type="PANTHER" id="PTHR13356:SF0">
    <property type="entry name" value="SOSS COMPLEX SUBUNIT B HOMOLOG"/>
    <property type="match status" value="1"/>
</dbReference>
<dbReference type="InterPro" id="IPR051231">
    <property type="entry name" value="SOSS-B"/>
</dbReference>
<dbReference type="InterPro" id="IPR012340">
    <property type="entry name" value="NA-bd_OB-fold"/>
</dbReference>
<keyword evidence="3" id="KW-1185">Reference proteome</keyword>
<accession>A0A8A3S370</accession>
<dbReference type="Proteomes" id="UP001042704">
    <property type="component" value="Chromosome"/>
</dbReference>
<dbReference type="KEGG" id="maqe:RJ40_03270"/>
<dbReference type="EMBL" id="CP036172">
    <property type="protein sequence ID" value="QSZ66585.1"/>
    <property type="molecule type" value="Genomic_DNA"/>
</dbReference>
<keyword evidence="1" id="KW-0238">DNA-binding</keyword>
<evidence type="ECO:0000256" key="1">
    <source>
        <dbReference type="ARBA" id="ARBA00023125"/>
    </source>
</evidence>
<dbReference type="SUPFAM" id="SSF50249">
    <property type="entry name" value="Nucleic acid-binding proteins"/>
    <property type="match status" value="3"/>
</dbReference>
<dbReference type="GO" id="GO:0010212">
    <property type="term" value="P:response to ionizing radiation"/>
    <property type="evidence" value="ECO:0007669"/>
    <property type="project" value="TreeGrafter"/>
</dbReference>
<reference evidence="2" key="2">
    <citation type="submission" date="2019-02" db="EMBL/GenBank/DDBJ databases">
        <authorList>
            <person name="Chen S.-C."/>
            <person name="Chien H.-H."/>
            <person name="Lai M.-C."/>
        </authorList>
    </citation>
    <scope>NUCLEOTIDE SEQUENCE</scope>
    <source>
        <strain evidence="2">N2F9704</strain>
    </source>
</reference>
<evidence type="ECO:0008006" key="4">
    <source>
        <dbReference type="Google" id="ProtNLM"/>
    </source>
</evidence>
<name>A0A8A3S370_9EURY</name>
<dbReference type="AlphaFoldDB" id="A0A8A3S370"/>
<evidence type="ECO:0000313" key="2">
    <source>
        <dbReference type="EMBL" id="QSZ66585.1"/>
    </source>
</evidence>
<dbReference type="GO" id="GO:0000724">
    <property type="term" value="P:double-strand break repair via homologous recombination"/>
    <property type="evidence" value="ECO:0007669"/>
    <property type="project" value="TreeGrafter"/>
</dbReference>
<dbReference type="RefSeq" id="WP_265581935.1">
    <property type="nucleotide sequence ID" value="NZ_CP036172.1"/>
</dbReference>
<dbReference type="CDD" id="cd04491">
    <property type="entry name" value="SoSSB_OBF"/>
    <property type="match status" value="2"/>
</dbReference>
<organism evidence="2 3">
    <name type="scientific">Methanofollis aquaemaris</name>
    <dbReference type="NCBI Taxonomy" id="126734"/>
    <lineage>
        <taxon>Archaea</taxon>
        <taxon>Methanobacteriati</taxon>
        <taxon>Methanobacteriota</taxon>
        <taxon>Stenosarchaea group</taxon>
        <taxon>Methanomicrobia</taxon>
        <taxon>Methanomicrobiales</taxon>
        <taxon>Methanomicrobiaceae</taxon>
        <taxon>Methanofollis</taxon>
    </lineage>
</organism>
<dbReference type="PANTHER" id="PTHR13356">
    <property type="entry name" value="OB FOLD NUCLEIC ACID BINDING PROTEIN-RELATED"/>
    <property type="match status" value="1"/>
</dbReference>
<gene>
    <name evidence="2" type="ORF">RJ40_03270</name>
</gene>
<dbReference type="Gene3D" id="2.40.50.140">
    <property type="entry name" value="Nucleic acid-binding proteins"/>
    <property type="match status" value="3"/>
</dbReference>
<dbReference type="GO" id="GO:0003677">
    <property type="term" value="F:DNA binding"/>
    <property type="evidence" value="ECO:0007669"/>
    <property type="project" value="UniProtKB-KW"/>
</dbReference>
<dbReference type="GeneID" id="76423349"/>
<sequence>MHFHYALVDDLISREEFEQRVRDRMKDSGGLLDENAAALLVVGDCGRQHLRIAEIRAGPSLFSFFGKVLRVGEPEEFTRADGDQGVRATLLLGDATGRIEVVLWDEKAGAVAEVEEGEVIEVIGRLSGRNGWSLSAMALRKSSVSIECPLDTERNCASPVGTGDLVVRVLAIEEQKTFSRRDGSVGAMVPAMIGDETGTARLVCWEPEMFAGISPGDSVRIIGTRPGGRSQESGTEFSLGEGGSIEPVAEAMEVLITRAEDVRPGQTVSVAGKVTTVQAPHGFVTRSGKRSWVRNLEVADASGTIRLVLWGDQALEELAPGDEVKVYHARAQEGRYGGVEVSVGRGSLLILPHVRENEVSFEGTVVPSPLGMTLDNGHDSFLLSCNLLPGQEVRVDGVLKGRLITPFTIEPAVIRRMSLEHRLDALSVQIGERKGR</sequence>
<reference evidence="2" key="1">
    <citation type="journal article" date="2001" name="Int. J. Syst. Evol. Microbiol.">
        <title>Methanofollis aquaemaris sp. nov., a methanogen isolated from an aquaculture fish pond.</title>
        <authorList>
            <person name="Lai M.C."/>
            <person name="Chen S.C."/>
        </authorList>
    </citation>
    <scope>NUCLEOTIDE SEQUENCE</scope>
    <source>
        <strain evidence="2">N2F9704</strain>
    </source>
</reference>
<evidence type="ECO:0000313" key="3">
    <source>
        <dbReference type="Proteomes" id="UP001042704"/>
    </source>
</evidence>
<proteinExistence type="predicted"/>
<protein>
    <recommendedName>
        <fullName evidence="4">Nucleotide-binding protein</fullName>
    </recommendedName>
</protein>